<feature type="transmembrane region" description="Helical" evidence="1">
    <location>
        <begin position="113"/>
        <end position="132"/>
    </location>
</feature>
<gene>
    <name evidence="2" type="ORF">CSX00_09710</name>
</gene>
<sequence length="164" mass="19094">MIKFLHLFKNYYLGISFIGIAAFVIQEIPYIVMPLIKSASNPIMNMSNEIKWIGTVQAIFGILSMILLMLIVRDDVNLIPKETTKEKIFLFIMMLMILINFIGWILYYMGHQYGWLIIITQFAVVPLYYLFLGLWQRNYLLAGTAVPFFVIHTINGIMNFAVKR</sequence>
<evidence type="ECO:0000313" key="2">
    <source>
        <dbReference type="EMBL" id="PHU39583.1"/>
    </source>
</evidence>
<dbReference type="EMBL" id="PDYH01000042">
    <property type="protein sequence ID" value="PHU39583.1"/>
    <property type="molecule type" value="Genomic_DNA"/>
</dbReference>
<protein>
    <submittedName>
        <fullName evidence="2">Uncharacterized protein</fullName>
    </submittedName>
</protein>
<feature type="transmembrane region" description="Helical" evidence="1">
    <location>
        <begin position="52"/>
        <end position="72"/>
    </location>
</feature>
<feature type="transmembrane region" description="Helical" evidence="1">
    <location>
        <begin position="12"/>
        <end position="32"/>
    </location>
</feature>
<feature type="transmembrane region" description="Helical" evidence="1">
    <location>
        <begin position="88"/>
        <end position="107"/>
    </location>
</feature>
<accession>A0A2G3E8Y0</accession>
<comment type="caution">
    <text evidence="2">The sequence shown here is derived from an EMBL/GenBank/DDBJ whole genome shotgun (WGS) entry which is preliminary data.</text>
</comment>
<dbReference type="Proteomes" id="UP000224317">
    <property type="component" value="Unassembled WGS sequence"/>
</dbReference>
<name>A0A2G3E8Y0_9FIRM</name>
<reference evidence="2" key="1">
    <citation type="submission" date="2017-10" db="EMBL/GenBank/DDBJ databases">
        <title>Resolving the taxonomy of Roseburia spp., Eubacterium rectale and Agathobacter spp. through phylogenomic analysis.</title>
        <authorList>
            <person name="Sheridan P.O."/>
            <person name="Walker A.W."/>
            <person name="Duncan S.H."/>
            <person name="Scott K.P."/>
            <person name="Toole P.W.O."/>
            <person name="Luis P."/>
            <person name="Flint H.J."/>
        </authorList>
    </citation>
    <scope>NUCLEOTIDE SEQUENCE [LARGE SCALE GENOMIC DNA]</scope>
    <source>
        <strain evidence="2">JK10</strain>
    </source>
</reference>
<keyword evidence="1" id="KW-1133">Transmembrane helix</keyword>
<evidence type="ECO:0000256" key="1">
    <source>
        <dbReference type="SAM" id="Phobius"/>
    </source>
</evidence>
<keyword evidence="1" id="KW-0472">Membrane</keyword>
<feature type="transmembrane region" description="Helical" evidence="1">
    <location>
        <begin position="139"/>
        <end position="162"/>
    </location>
</feature>
<keyword evidence="3" id="KW-1185">Reference proteome</keyword>
<organism evidence="2 3">
    <name type="scientific">Pseudobutyrivibrio ruminis</name>
    <dbReference type="NCBI Taxonomy" id="46206"/>
    <lineage>
        <taxon>Bacteria</taxon>
        <taxon>Bacillati</taxon>
        <taxon>Bacillota</taxon>
        <taxon>Clostridia</taxon>
        <taxon>Lachnospirales</taxon>
        <taxon>Lachnospiraceae</taxon>
        <taxon>Pseudobutyrivibrio</taxon>
    </lineage>
</organism>
<keyword evidence="1" id="KW-0812">Transmembrane</keyword>
<evidence type="ECO:0000313" key="3">
    <source>
        <dbReference type="Proteomes" id="UP000224317"/>
    </source>
</evidence>
<proteinExistence type="predicted"/>
<dbReference type="RefSeq" id="WP_099413564.1">
    <property type="nucleotide sequence ID" value="NZ_PDYH01000042.1"/>
</dbReference>
<dbReference type="AlphaFoldDB" id="A0A2G3E8Y0"/>